<reference evidence="10 11" key="1">
    <citation type="submission" date="2019-03" db="EMBL/GenBank/DDBJ databases">
        <title>Genomic Encyclopedia of Type Strains, Phase IV (KMG-IV): sequencing the most valuable type-strain genomes for metagenomic binning, comparative biology and taxonomic classification.</title>
        <authorList>
            <person name="Goeker M."/>
        </authorList>
    </citation>
    <scope>NUCLEOTIDE SEQUENCE [LARGE SCALE GENOMIC DNA]</scope>
    <source>
        <strain evidence="10 11">DSM 13054</strain>
    </source>
</reference>
<dbReference type="RefSeq" id="WP_132040836.1">
    <property type="nucleotide sequence ID" value="NZ_SLWU01000045.1"/>
</dbReference>
<dbReference type="InterPro" id="IPR017871">
    <property type="entry name" value="ABC_transporter-like_CS"/>
</dbReference>
<evidence type="ECO:0000259" key="9">
    <source>
        <dbReference type="PROSITE" id="PS50929"/>
    </source>
</evidence>
<evidence type="ECO:0000256" key="4">
    <source>
        <dbReference type="ARBA" id="ARBA00022840"/>
    </source>
</evidence>
<dbReference type="GO" id="GO:0005886">
    <property type="term" value="C:plasma membrane"/>
    <property type="evidence" value="ECO:0007669"/>
    <property type="project" value="UniProtKB-SubCell"/>
</dbReference>
<dbReference type="PANTHER" id="PTHR43394:SF1">
    <property type="entry name" value="ATP-BINDING CASSETTE SUB-FAMILY B MEMBER 10, MITOCHONDRIAL"/>
    <property type="match status" value="1"/>
</dbReference>
<dbReference type="PANTHER" id="PTHR43394">
    <property type="entry name" value="ATP-DEPENDENT PERMEASE MDL1, MITOCHONDRIAL"/>
    <property type="match status" value="1"/>
</dbReference>
<dbReference type="SMART" id="SM00382">
    <property type="entry name" value="AAA"/>
    <property type="match status" value="1"/>
</dbReference>
<dbReference type="InterPro" id="IPR036640">
    <property type="entry name" value="ABC1_TM_sf"/>
</dbReference>
<evidence type="ECO:0000313" key="10">
    <source>
        <dbReference type="EMBL" id="TCO55252.1"/>
    </source>
</evidence>
<proteinExistence type="predicted"/>
<comment type="caution">
    <text evidence="10">The sequence shown here is derived from an EMBL/GenBank/DDBJ whole genome shotgun (WGS) entry which is preliminary data.</text>
</comment>
<feature type="transmembrane region" description="Helical" evidence="7">
    <location>
        <begin position="152"/>
        <end position="180"/>
    </location>
</feature>
<keyword evidence="6 7" id="KW-0472">Membrane</keyword>
<dbReference type="InterPro" id="IPR011527">
    <property type="entry name" value="ABC1_TM_dom"/>
</dbReference>
<dbReference type="Gene3D" id="1.20.1560.10">
    <property type="entry name" value="ABC transporter type 1, transmembrane domain"/>
    <property type="match status" value="1"/>
</dbReference>
<comment type="subcellular location">
    <subcellularLocation>
        <location evidence="1">Cell membrane</location>
        <topology evidence="1">Multi-pass membrane protein</topology>
    </subcellularLocation>
</comment>
<dbReference type="Proteomes" id="UP000294886">
    <property type="component" value="Unassembled WGS sequence"/>
</dbReference>
<evidence type="ECO:0000256" key="5">
    <source>
        <dbReference type="ARBA" id="ARBA00022989"/>
    </source>
</evidence>
<sequence>MVRNRFKEGKFKILPYLNKYKYSYAFLVFARLIYTAILVYIPTYIGIYIDLITKVERGANLTIREFLFKFTVLIILEFISMYIAYYLNVKISNYMLIDIESDVMYEVKRLPYKKISTFNGQYLAQRINNDSVTISDCVVEKFPYAAIEILKIIVLIPILFSINTLLGFLSLLIVSMYVLFYKLSQARYYSLNKDMLEKQAEFFSRIGRQLFNILVIKINSWYEEIDSEFLKASIPFVKSSIKFLRYDFWISNLSNLMTRLFFAIVIIVLGISLGKGTTTIGNLTTAIIYVQILIPGVASIIESGKSYQKYKVAKDRINELISMEKEHNGSKIIDDINVIECRNLTVSIGEKEIFNNVSCRFERGNIYLIVGENGTGKSTFVHTLLGIYQPKEGKILYDGIPIEELDMYSVRKRLISFTEQHPYLLEDTIYNNLVYGKKDLNKEEFMNKIRKIHLLDFIESFDKKYDTEINEKSSNISGGERQRIAISRSLLKEADVFIFDEPTNALDSEGISTFMRTLTEIKRNKIIIVISHDPSLSNIADKIIKFPINQGTF</sequence>
<dbReference type="Pfam" id="PF00005">
    <property type="entry name" value="ABC_tran"/>
    <property type="match status" value="1"/>
</dbReference>
<dbReference type="InterPro" id="IPR003593">
    <property type="entry name" value="AAA+_ATPase"/>
</dbReference>
<evidence type="ECO:0000313" key="11">
    <source>
        <dbReference type="Proteomes" id="UP000294886"/>
    </source>
</evidence>
<evidence type="ECO:0000256" key="2">
    <source>
        <dbReference type="ARBA" id="ARBA00022692"/>
    </source>
</evidence>
<dbReference type="PROSITE" id="PS00211">
    <property type="entry name" value="ABC_TRANSPORTER_1"/>
    <property type="match status" value="1"/>
</dbReference>
<keyword evidence="3" id="KW-0547">Nucleotide-binding</keyword>
<dbReference type="CDD" id="cd07346">
    <property type="entry name" value="ABC_6TM_exporters"/>
    <property type="match status" value="1"/>
</dbReference>
<evidence type="ECO:0000256" key="6">
    <source>
        <dbReference type="ARBA" id="ARBA00023136"/>
    </source>
</evidence>
<evidence type="ECO:0000256" key="7">
    <source>
        <dbReference type="SAM" id="Phobius"/>
    </source>
</evidence>
<dbReference type="SUPFAM" id="SSF90123">
    <property type="entry name" value="ABC transporter transmembrane region"/>
    <property type="match status" value="1"/>
</dbReference>
<feature type="domain" description="ABC transporter" evidence="8">
    <location>
        <begin position="339"/>
        <end position="553"/>
    </location>
</feature>
<dbReference type="InterPro" id="IPR039421">
    <property type="entry name" value="Type_1_exporter"/>
</dbReference>
<feature type="transmembrane region" description="Helical" evidence="7">
    <location>
        <begin position="256"/>
        <end position="274"/>
    </location>
</feature>
<protein>
    <submittedName>
        <fullName evidence="10">ATP-binding cassette subfamily C protein</fullName>
    </submittedName>
</protein>
<dbReference type="PROSITE" id="PS50893">
    <property type="entry name" value="ABC_TRANSPORTER_2"/>
    <property type="match status" value="1"/>
</dbReference>
<dbReference type="Gene3D" id="3.40.50.300">
    <property type="entry name" value="P-loop containing nucleotide triphosphate hydrolases"/>
    <property type="match status" value="1"/>
</dbReference>
<evidence type="ECO:0000256" key="1">
    <source>
        <dbReference type="ARBA" id="ARBA00004651"/>
    </source>
</evidence>
<evidence type="ECO:0000259" key="8">
    <source>
        <dbReference type="PROSITE" id="PS50893"/>
    </source>
</evidence>
<keyword evidence="2 7" id="KW-0812">Transmembrane</keyword>
<dbReference type="CDD" id="cd03228">
    <property type="entry name" value="ABCC_MRP_Like"/>
    <property type="match status" value="1"/>
</dbReference>
<keyword evidence="4 10" id="KW-0067">ATP-binding</keyword>
<dbReference type="GO" id="GO:0016887">
    <property type="term" value="F:ATP hydrolysis activity"/>
    <property type="evidence" value="ECO:0007669"/>
    <property type="project" value="InterPro"/>
</dbReference>
<dbReference type="GO" id="GO:0005524">
    <property type="term" value="F:ATP binding"/>
    <property type="evidence" value="ECO:0007669"/>
    <property type="project" value="UniProtKB-KW"/>
</dbReference>
<dbReference type="Pfam" id="PF00664">
    <property type="entry name" value="ABC_membrane"/>
    <property type="match status" value="1"/>
</dbReference>
<dbReference type="InterPro" id="IPR027417">
    <property type="entry name" value="P-loop_NTPase"/>
</dbReference>
<dbReference type="GO" id="GO:0015421">
    <property type="term" value="F:ABC-type oligopeptide transporter activity"/>
    <property type="evidence" value="ECO:0007669"/>
    <property type="project" value="TreeGrafter"/>
</dbReference>
<dbReference type="PROSITE" id="PS50929">
    <property type="entry name" value="ABC_TM1F"/>
    <property type="match status" value="1"/>
</dbReference>
<dbReference type="AlphaFoldDB" id="A0A4R2JBE0"/>
<gene>
    <name evidence="10" type="ORF">EV203_14510</name>
</gene>
<dbReference type="InterPro" id="IPR003439">
    <property type="entry name" value="ABC_transporter-like_ATP-bd"/>
</dbReference>
<feature type="transmembrane region" description="Helical" evidence="7">
    <location>
        <begin position="280"/>
        <end position="301"/>
    </location>
</feature>
<organism evidence="10 11">
    <name type="scientific">Caldanaerobacter subterraneus</name>
    <dbReference type="NCBI Taxonomy" id="911092"/>
    <lineage>
        <taxon>Bacteria</taxon>
        <taxon>Bacillati</taxon>
        <taxon>Bacillota</taxon>
        <taxon>Clostridia</taxon>
        <taxon>Thermoanaerobacterales</taxon>
        <taxon>Thermoanaerobacteraceae</taxon>
        <taxon>Caldanaerobacter</taxon>
    </lineage>
</organism>
<dbReference type="SUPFAM" id="SSF52540">
    <property type="entry name" value="P-loop containing nucleoside triphosphate hydrolases"/>
    <property type="match status" value="1"/>
</dbReference>
<accession>A0A4R2JBE0</accession>
<evidence type="ECO:0000256" key="3">
    <source>
        <dbReference type="ARBA" id="ARBA00022741"/>
    </source>
</evidence>
<feature type="domain" description="ABC transmembrane type-1" evidence="9">
    <location>
        <begin position="25"/>
        <end position="309"/>
    </location>
</feature>
<feature type="transmembrane region" description="Helical" evidence="7">
    <location>
        <begin position="24"/>
        <end position="45"/>
    </location>
</feature>
<keyword evidence="5 7" id="KW-1133">Transmembrane helix</keyword>
<name>A0A4R2JBE0_9THEO</name>
<dbReference type="EMBL" id="SLWU01000045">
    <property type="protein sequence ID" value="TCO55252.1"/>
    <property type="molecule type" value="Genomic_DNA"/>
</dbReference>
<feature type="transmembrane region" description="Helical" evidence="7">
    <location>
        <begin position="66"/>
        <end position="87"/>
    </location>
</feature>